<evidence type="ECO:0000313" key="1">
    <source>
        <dbReference type="EMBL" id="GAG75326.1"/>
    </source>
</evidence>
<dbReference type="EMBL" id="BART01018482">
    <property type="protein sequence ID" value="GAG75326.1"/>
    <property type="molecule type" value="Genomic_DNA"/>
</dbReference>
<sequence>MTIKGNEPKIERAEIYYNAHCLDGDGNEIHEFNEFSNCAKAKHLKNHSPLLEAF</sequence>
<accession>X1BT53</accession>
<name>X1BT53_9ZZZZ</name>
<protein>
    <submittedName>
        <fullName evidence="1">Uncharacterized protein</fullName>
    </submittedName>
</protein>
<reference evidence="1" key="1">
    <citation type="journal article" date="2014" name="Front. Microbiol.">
        <title>High frequency of phylogenetically diverse reductive dehalogenase-homologous genes in deep subseafloor sedimentary metagenomes.</title>
        <authorList>
            <person name="Kawai M."/>
            <person name="Futagami T."/>
            <person name="Toyoda A."/>
            <person name="Takaki Y."/>
            <person name="Nishi S."/>
            <person name="Hori S."/>
            <person name="Arai W."/>
            <person name="Tsubouchi T."/>
            <person name="Morono Y."/>
            <person name="Uchiyama I."/>
            <person name="Ito T."/>
            <person name="Fujiyama A."/>
            <person name="Inagaki F."/>
            <person name="Takami H."/>
        </authorList>
    </citation>
    <scope>NUCLEOTIDE SEQUENCE</scope>
    <source>
        <strain evidence="1">Expedition CK06-06</strain>
    </source>
</reference>
<gene>
    <name evidence="1" type="ORF">S01H4_34879</name>
</gene>
<organism evidence="1">
    <name type="scientific">marine sediment metagenome</name>
    <dbReference type="NCBI Taxonomy" id="412755"/>
    <lineage>
        <taxon>unclassified sequences</taxon>
        <taxon>metagenomes</taxon>
        <taxon>ecological metagenomes</taxon>
    </lineage>
</organism>
<comment type="caution">
    <text evidence="1">The sequence shown here is derived from an EMBL/GenBank/DDBJ whole genome shotgun (WGS) entry which is preliminary data.</text>
</comment>
<dbReference type="AlphaFoldDB" id="X1BT53"/>
<proteinExistence type="predicted"/>